<sequence length="364" mass="38887">MVAAGDCFVVQSPNTVENTIILGRNAIDGDAVTEAQEVHYYNATEALEGRPDGGADVVKANGEILRVILQKPRTGVWGGDAGANDRNVSIAVSWSNQEPANDSGTLISTDIVRLTLAIAKSAEDAVERIGNLVTDHGSDDAKFSFVVCDHTEGWLVSSGGKLWAAQKVTDGFLRITCKGLSVKTTIDKSSEALGDTLKAQGLWDGEGDLNFASSLGADDDVDAEWSGEAPNGDGSYTLTSMFDTLRSAADTETARAANISVLTTGISCHWFTATPNANESVFKPFVFAPNPKISPLTKVPPDNTVTLLHKLHAQRKPAAVEDLKSLEAACVEELNGYLAEHPTVDEELDELMKDCVEAEVKFYR</sequence>
<evidence type="ECO:0000313" key="2">
    <source>
        <dbReference type="EMBL" id="JAC01399.1"/>
    </source>
</evidence>
<dbReference type="GO" id="GO:0006508">
    <property type="term" value="P:proteolysis"/>
    <property type="evidence" value="ECO:0007669"/>
    <property type="project" value="InterPro"/>
</dbReference>
<dbReference type="EMBL" id="GAMC01005158">
    <property type="protein sequence ID" value="JAC01398.1"/>
    <property type="molecule type" value="mRNA"/>
</dbReference>
<name>W8BWY8_CERCA</name>
<dbReference type="PANTHER" id="PTHR12994">
    <property type="entry name" value="SECERNIN"/>
    <property type="match status" value="1"/>
</dbReference>
<dbReference type="GO" id="GO:0070004">
    <property type="term" value="F:cysteine-type exopeptidase activity"/>
    <property type="evidence" value="ECO:0007669"/>
    <property type="project" value="InterPro"/>
</dbReference>
<dbReference type="Pfam" id="PF03577">
    <property type="entry name" value="Peptidase_C69"/>
    <property type="match status" value="1"/>
</dbReference>
<reference evidence="2" key="2">
    <citation type="journal article" date="2014" name="BMC Genomics">
        <title>A genomic perspective to assessing quality of mass-reared SIT flies used in Mediterranean fruit fly (Ceratitis capitata) eradication in California.</title>
        <authorList>
            <person name="Calla B."/>
            <person name="Hall B."/>
            <person name="Hou S."/>
            <person name="Geib S.M."/>
        </authorList>
    </citation>
    <scope>NUCLEOTIDE SEQUENCE</scope>
</reference>
<gene>
    <name evidence="2" type="primary">SCRN1</name>
</gene>
<dbReference type="EMBL" id="GAMC01005157">
    <property type="protein sequence ID" value="JAC01399.1"/>
    <property type="molecule type" value="mRNA"/>
</dbReference>
<reference evidence="2" key="1">
    <citation type="submission" date="2013-07" db="EMBL/GenBank/DDBJ databases">
        <authorList>
            <person name="Geib S."/>
        </authorList>
    </citation>
    <scope>NUCLEOTIDE SEQUENCE</scope>
</reference>
<comment type="similarity">
    <text evidence="1">Belongs to the peptidase C69 family. Secernin subfamily.</text>
</comment>
<dbReference type="GO" id="GO:0016805">
    <property type="term" value="F:dipeptidase activity"/>
    <property type="evidence" value="ECO:0007669"/>
    <property type="project" value="InterPro"/>
</dbReference>
<dbReference type="OrthoDB" id="5175656at2759"/>
<dbReference type="InterPro" id="IPR005322">
    <property type="entry name" value="Peptidase_C69"/>
</dbReference>
<accession>W8BWY8</accession>
<dbReference type="AlphaFoldDB" id="W8BWY8"/>
<evidence type="ECO:0000256" key="1">
    <source>
        <dbReference type="ARBA" id="ARBA00005705"/>
    </source>
</evidence>
<protein>
    <submittedName>
        <fullName evidence="2">Secernin-1</fullName>
    </submittedName>
</protein>
<dbReference type="PANTHER" id="PTHR12994:SF17">
    <property type="entry name" value="LD30995P"/>
    <property type="match status" value="1"/>
</dbReference>
<proteinExistence type="evidence at transcript level"/>
<organism evidence="2">
    <name type="scientific">Ceratitis capitata</name>
    <name type="common">Mediterranean fruit fly</name>
    <name type="synonym">Tephritis capitata</name>
    <dbReference type="NCBI Taxonomy" id="7213"/>
    <lineage>
        <taxon>Eukaryota</taxon>
        <taxon>Metazoa</taxon>
        <taxon>Ecdysozoa</taxon>
        <taxon>Arthropoda</taxon>
        <taxon>Hexapoda</taxon>
        <taxon>Insecta</taxon>
        <taxon>Pterygota</taxon>
        <taxon>Neoptera</taxon>
        <taxon>Endopterygota</taxon>
        <taxon>Diptera</taxon>
        <taxon>Brachycera</taxon>
        <taxon>Muscomorpha</taxon>
        <taxon>Tephritoidea</taxon>
        <taxon>Tephritidae</taxon>
        <taxon>Ceratitis</taxon>
        <taxon>Ceratitis</taxon>
    </lineage>
</organism>